<feature type="domain" description="Thioredoxin" evidence="5">
    <location>
        <begin position="71"/>
        <end position="210"/>
    </location>
</feature>
<dbReference type="Pfam" id="PF08534">
    <property type="entry name" value="Redoxin"/>
    <property type="match status" value="1"/>
</dbReference>
<evidence type="ECO:0000256" key="3">
    <source>
        <dbReference type="ARBA" id="ARBA00023157"/>
    </source>
</evidence>
<comment type="caution">
    <text evidence="6">The sequence shown here is derived from an EMBL/GenBank/DDBJ whole genome shotgun (WGS) entry which is preliminary data.</text>
</comment>
<dbReference type="InterPro" id="IPR013740">
    <property type="entry name" value="Redoxin"/>
</dbReference>
<comment type="subcellular location">
    <subcellularLocation>
        <location evidence="1">Cell envelope</location>
    </subcellularLocation>
</comment>
<sequence>MIALGPSANLPPHIWLEPALSLRFSLTRNALILIGLTAGLAACDREATNPAQEQGELGAEKSSLVGEIDRSRAGELLPAVNVTGPDGETLNLGAAQGQPILLNLWATWCAPCVVEMPMLDDLAGDLDGQVRLVTVSQDFQGAEKVVPFFKKKEFQNLEPWMDPQNELGFSVGSEIMPVTVLYNASGQEVWRVVGEYDWSSAEAREAILAE</sequence>
<dbReference type="PROSITE" id="PS00194">
    <property type="entry name" value="THIOREDOXIN_1"/>
    <property type="match status" value="1"/>
</dbReference>
<evidence type="ECO:0000256" key="4">
    <source>
        <dbReference type="ARBA" id="ARBA00023284"/>
    </source>
</evidence>
<reference evidence="6 7" key="1">
    <citation type="submission" date="2019-12" db="EMBL/GenBank/DDBJ databases">
        <title>Genomic-based taxomic classification of the family Erythrobacteraceae.</title>
        <authorList>
            <person name="Xu L."/>
        </authorList>
    </citation>
    <scope>NUCLEOTIDE SEQUENCE [LARGE SCALE GENOMIC DNA]</scope>
    <source>
        <strain evidence="6 7">SW-109</strain>
    </source>
</reference>
<keyword evidence="7" id="KW-1185">Reference proteome</keyword>
<dbReference type="InterPro" id="IPR013766">
    <property type="entry name" value="Thioredoxin_domain"/>
</dbReference>
<dbReference type="Gene3D" id="3.40.30.10">
    <property type="entry name" value="Glutaredoxin"/>
    <property type="match status" value="1"/>
</dbReference>
<keyword evidence="2" id="KW-0201">Cytochrome c-type biogenesis</keyword>
<evidence type="ECO:0000259" key="5">
    <source>
        <dbReference type="PROSITE" id="PS51352"/>
    </source>
</evidence>
<dbReference type="GO" id="GO:0030313">
    <property type="term" value="C:cell envelope"/>
    <property type="evidence" value="ECO:0007669"/>
    <property type="project" value="UniProtKB-SubCell"/>
</dbReference>
<evidence type="ECO:0000256" key="2">
    <source>
        <dbReference type="ARBA" id="ARBA00022748"/>
    </source>
</evidence>
<gene>
    <name evidence="6" type="ORF">GRI43_07105</name>
</gene>
<dbReference type="InterPro" id="IPR050553">
    <property type="entry name" value="Thioredoxin_ResA/DsbE_sf"/>
</dbReference>
<dbReference type="InterPro" id="IPR017937">
    <property type="entry name" value="Thioredoxin_CS"/>
</dbReference>
<evidence type="ECO:0000313" key="6">
    <source>
        <dbReference type="EMBL" id="MXP47156.1"/>
    </source>
</evidence>
<keyword evidence="4" id="KW-0676">Redox-active center</keyword>
<dbReference type="OrthoDB" id="9799347at2"/>
<accession>A0A6I4V259</accession>
<name>A0A6I4V259_9SPHN</name>
<evidence type="ECO:0000313" key="7">
    <source>
        <dbReference type="Proteomes" id="UP000471435"/>
    </source>
</evidence>
<dbReference type="GO" id="GO:0015036">
    <property type="term" value="F:disulfide oxidoreductase activity"/>
    <property type="evidence" value="ECO:0007669"/>
    <property type="project" value="UniProtKB-ARBA"/>
</dbReference>
<keyword evidence="3" id="KW-1015">Disulfide bond</keyword>
<evidence type="ECO:0000256" key="1">
    <source>
        <dbReference type="ARBA" id="ARBA00004196"/>
    </source>
</evidence>
<dbReference type="CDD" id="cd02966">
    <property type="entry name" value="TlpA_like_family"/>
    <property type="match status" value="1"/>
</dbReference>
<protein>
    <submittedName>
        <fullName evidence="6">Redoxin family protein</fullName>
    </submittedName>
</protein>
<organism evidence="6 7">
    <name type="scientific">Pontixanthobacter luteolus</name>
    <dbReference type="NCBI Taxonomy" id="295089"/>
    <lineage>
        <taxon>Bacteria</taxon>
        <taxon>Pseudomonadati</taxon>
        <taxon>Pseudomonadota</taxon>
        <taxon>Alphaproteobacteria</taxon>
        <taxon>Sphingomonadales</taxon>
        <taxon>Erythrobacteraceae</taxon>
        <taxon>Pontixanthobacter</taxon>
    </lineage>
</organism>
<dbReference type="GO" id="GO:0017004">
    <property type="term" value="P:cytochrome complex assembly"/>
    <property type="evidence" value="ECO:0007669"/>
    <property type="project" value="UniProtKB-KW"/>
</dbReference>
<dbReference type="AlphaFoldDB" id="A0A6I4V259"/>
<dbReference type="Proteomes" id="UP000471435">
    <property type="component" value="Unassembled WGS sequence"/>
</dbReference>
<proteinExistence type="predicted"/>
<dbReference type="EMBL" id="WTYP01000001">
    <property type="protein sequence ID" value="MXP47156.1"/>
    <property type="molecule type" value="Genomic_DNA"/>
</dbReference>
<dbReference type="SUPFAM" id="SSF52833">
    <property type="entry name" value="Thioredoxin-like"/>
    <property type="match status" value="1"/>
</dbReference>
<dbReference type="InterPro" id="IPR036249">
    <property type="entry name" value="Thioredoxin-like_sf"/>
</dbReference>
<dbReference type="PROSITE" id="PS51352">
    <property type="entry name" value="THIOREDOXIN_2"/>
    <property type="match status" value="1"/>
</dbReference>
<dbReference type="PANTHER" id="PTHR42852">
    <property type="entry name" value="THIOL:DISULFIDE INTERCHANGE PROTEIN DSBE"/>
    <property type="match status" value="1"/>
</dbReference>
<dbReference type="PANTHER" id="PTHR42852:SF6">
    <property type="entry name" value="THIOL:DISULFIDE INTERCHANGE PROTEIN DSBE"/>
    <property type="match status" value="1"/>
</dbReference>